<feature type="compositionally biased region" description="Polar residues" evidence="2">
    <location>
        <begin position="75"/>
        <end position="91"/>
    </location>
</feature>
<dbReference type="InterPro" id="IPR053175">
    <property type="entry name" value="DHMBA_Reg_Transcription_Factor"/>
</dbReference>
<dbReference type="SUPFAM" id="SSF57701">
    <property type="entry name" value="Zn2/Cys6 DNA-binding domain"/>
    <property type="match status" value="1"/>
</dbReference>
<feature type="compositionally biased region" description="Low complexity" evidence="2">
    <location>
        <begin position="39"/>
        <end position="74"/>
    </location>
</feature>
<feature type="compositionally biased region" description="Low complexity" evidence="2">
    <location>
        <begin position="277"/>
        <end position="299"/>
    </location>
</feature>
<feature type="compositionally biased region" description="Pro residues" evidence="2">
    <location>
        <begin position="300"/>
        <end position="312"/>
    </location>
</feature>
<feature type="compositionally biased region" description="Polar residues" evidence="2">
    <location>
        <begin position="129"/>
        <end position="138"/>
    </location>
</feature>
<name>A0ABR1YUX5_9PEZI</name>
<dbReference type="PROSITE" id="PS50048">
    <property type="entry name" value="ZN2_CY6_FUNGAL_2"/>
    <property type="match status" value="1"/>
</dbReference>
<dbReference type="InterPro" id="IPR036864">
    <property type="entry name" value="Zn2-C6_fun-type_DNA-bd_sf"/>
</dbReference>
<feature type="compositionally biased region" description="Low complexity" evidence="2">
    <location>
        <begin position="92"/>
        <end position="104"/>
    </location>
</feature>
<feature type="region of interest" description="Disordered" evidence="2">
    <location>
        <begin position="277"/>
        <end position="345"/>
    </location>
</feature>
<evidence type="ECO:0000313" key="5">
    <source>
        <dbReference type="Proteomes" id="UP001492380"/>
    </source>
</evidence>
<comment type="caution">
    <text evidence="4">The sequence shown here is derived from an EMBL/GenBank/DDBJ whole genome shotgun (WGS) entry which is preliminary data.</text>
</comment>
<feature type="domain" description="Zn(2)-C6 fungal-type" evidence="3">
    <location>
        <begin position="238"/>
        <end position="266"/>
    </location>
</feature>
<accession>A0ABR1YUX5</accession>
<dbReference type="InterPro" id="IPR001138">
    <property type="entry name" value="Zn2Cys6_DnaBD"/>
</dbReference>
<keyword evidence="5" id="KW-1185">Reference proteome</keyword>
<dbReference type="Gene3D" id="4.10.240.10">
    <property type="entry name" value="Zn(2)-C6 fungal-type DNA-binding domain"/>
    <property type="match status" value="1"/>
</dbReference>
<dbReference type="Proteomes" id="UP001492380">
    <property type="component" value="Unassembled WGS sequence"/>
</dbReference>
<proteinExistence type="predicted"/>
<evidence type="ECO:0000259" key="3">
    <source>
        <dbReference type="PROSITE" id="PS50048"/>
    </source>
</evidence>
<dbReference type="CDD" id="cd00067">
    <property type="entry name" value="GAL4"/>
    <property type="match status" value="1"/>
</dbReference>
<organism evidence="4 5">
    <name type="scientific">Phyllosticta capitalensis</name>
    <dbReference type="NCBI Taxonomy" id="121624"/>
    <lineage>
        <taxon>Eukaryota</taxon>
        <taxon>Fungi</taxon>
        <taxon>Dikarya</taxon>
        <taxon>Ascomycota</taxon>
        <taxon>Pezizomycotina</taxon>
        <taxon>Dothideomycetes</taxon>
        <taxon>Dothideomycetes incertae sedis</taxon>
        <taxon>Botryosphaeriales</taxon>
        <taxon>Phyllostictaceae</taxon>
        <taxon>Phyllosticta</taxon>
    </lineage>
</organism>
<dbReference type="PANTHER" id="PTHR38791:SF13">
    <property type="entry name" value="ZN(2)-C6 FUNGAL-TYPE DOMAIN-CONTAINING PROTEIN"/>
    <property type="match status" value="1"/>
</dbReference>
<gene>
    <name evidence="4" type="ORF">HDK90DRAFT_169627</name>
</gene>
<feature type="compositionally biased region" description="Low complexity" evidence="2">
    <location>
        <begin position="22"/>
        <end position="32"/>
    </location>
</feature>
<feature type="compositionally biased region" description="Low complexity" evidence="2">
    <location>
        <begin position="149"/>
        <end position="161"/>
    </location>
</feature>
<dbReference type="Pfam" id="PF00172">
    <property type="entry name" value="Zn_clus"/>
    <property type="match status" value="1"/>
</dbReference>
<feature type="region of interest" description="Disordered" evidence="2">
    <location>
        <begin position="1"/>
        <end position="196"/>
    </location>
</feature>
<evidence type="ECO:0000256" key="2">
    <source>
        <dbReference type="SAM" id="MobiDB-lite"/>
    </source>
</evidence>
<dbReference type="PANTHER" id="PTHR38791">
    <property type="entry name" value="ZN(II)2CYS6 TRANSCRIPTION FACTOR (EUROFUNG)-RELATED-RELATED"/>
    <property type="match status" value="1"/>
</dbReference>
<evidence type="ECO:0000256" key="1">
    <source>
        <dbReference type="ARBA" id="ARBA00023242"/>
    </source>
</evidence>
<sequence>MADQSNNSHPPTPVDSQHHSPHPQQQPSHQSSQPPPQAQPSTDQSPPQQPSSSHQQQPAPQQQQQQSTTPPTQQNLQDKPNQPATTQNQQVPASHTSPHSYPSPSMQPTYAYPHPAGAQGGVEPYRASPTVTSMSLPSLNLPPIRAIDGQVQQQHPQHGQQSAGSPPLPPPVAPMNTYYAPQAPPPQQHHMGMTSGPMGMPGNMPPHVRYQIPAQGPDNRIMSGGRHKKEIKRRTKTGCLTCRKRRIKCDEAHPTCRNCQKSKRECLGYDPIFKQQPGPAQIQPAPSAAPATTSTAVTAAPPPAPVNYPPHVPQGYAPAGASYAPPPGHQASPPAPGPDPSYELTSAIDPALAGSEAPPMSIPPVAYDPSTRVYVKQDGNASPEGQPLKGRRIRIEELFCLQGVPPHALPPNPGPIPPSTIEEIKILYARDYAPAADRCVESTWYSTKGLHRLLADQSAMELFAFFVSQIRVAQDYDNQRRTTSLEAQLIWKLLCLPREGHSIMNGTNGTSEHQMDLAQKEAALRVDVLEALLTYQVLPYNPIAELIYDPQVPPVKSFEIDFWRNLGTFVTFRDDSEESARNIEACLGSCRIILGMIECRDVIYSMMVARYYGSRFPDLPDVTSQVYPNEQEDDRAKMLVAKKFLEDESNGKGMSQVIFRLSGMAIRSWSLGR</sequence>
<keyword evidence="1" id="KW-0539">Nucleus</keyword>
<dbReference type="EMBL" id="JBBWRZ010000003">
    <property type="protein sequence ID" value="KAK8240010.1"/>
    <property type="molecule type" value="Genomic_DNA"/>
</dbReference>
<dbReference type="PROSITE" id="PS00463">
    <property type="entry name" value="ZN2_CY6_FUNGAL_1"/>
    <property type="match status" value="1"/>
</dbReference>
<protein>
    <recommendedName>
        <fullName evidence="3">Zn(2)-C6 fungal-type domain-containing protein</fullName>
    </recommendedName>
</protein>
<evidence type="ECO:0000313" key="4">
    <source>
        <dbReference type="EMBL" id="KAK8240010.1"/>
    </source>
</evidence>
<feature type="compositionally biased region" description="Pro residues" evidence="2">
    <location>
        <begin position="324"/>
        <end position="339"/>
    </location>
</feature>
<reference evidence="4 5" key="1">
    <citation type="submission" date="2024-04" db="EMBL/GenBank/DDBJ databases">
        <title>Phyllosticta paracitricarpa is synonymous to the EU quarantine fungus P. citricarpa based on phylogenomic analyses.</title>
        <authorList>
            <consortium name="Lawrence Berkeley National Laboratory"/>
            <person name="Van Ingen-Buijs V.A."/>
            <person name="Van Westerhoven A.C."/>
            <person name="Haridas S."/>
            <person name="Skiadas P."/>
            <person name="Martin F."/>
            <person name="Groenewald J.Z."/>
            <person name="Crous P.W."/>
            <person name="Seidl M.F."/>
        </authorList>
    </citation>
    <scope>NUCLEOTIDE SEQUENCE [LARGE SCALE GENOMIC DNA]</scope>
    <source>
        <strain evidence="4 5">CBS 123374</strain>
    </source>
</reference>
<dbReference type="SMART" id="SM00066">
    <property type="entry name" value="GAL4"/>
    <property type="match status" value="1"/>
</dbReference>